<protein>
    <recommendedName>
        <fullName evidence="2">CN hydrolase domain-containing protein</fullName>
    </recommendedName>
</protein>
<dbReference type="EMBL" id="LAZR01000103">
    <property type="protein sequence ID" value="KKN91488.1"/>
    <property type="molecule type" value="Genomic_DNA"/>
</dbReference>
<name>A0A0F9XHP3_9ZZZZ</name>
<dbReference type="AlphaFoldDB" id="A0A0F9XHP3"/>
<feature type="domain" description="CN hydrolase" evidence="2">
    <location>
        <begin position="13"/>
        <end position="286"/>
    </location>
</feature>
<dbReference type="PROSITE" id="PS50263">
    <property type="entry name" value="CN_HYDROLASE"/>
    <property type="match status" value="1"/>
</dbReference>
<evidence type="ECO:0000259" key="2">
    <source>
        <dbReference type="PROSITE" id="PS50263"/>
    </source>
</evidence>
<dbReference type="SUPFAM" id="SSF56317">
    <property type="entry name" value="Carbon-nitrogen hydrolase"/>
    <property type="match status" value="1"/>
</dbReference>
<dbReference type="InterPro" id="IPR000132">
    <property type="entry name" value="Nitrilase/CN_hydratase_CS"/>
</dbReference>
<dbReference type="InterPro" id="IPR044149">
    <property type="entry name" value="Nitrilases_CHs"/>
</dbReference>
<dbReference type="PROSITE" id="PS00921">
    <property type="entry name" value="NITRIL_CHT_2"/>
    <property type="match status" value="1"/>
</dbReference>
<proteinExistence type="inferred from homology"/>
<evidence type="ECO:0000313" key="3">
    <source>
        <dbReference type="EMBL" id="KKN91488.1"/>
    </source>
</evidence>
<dbReference type="CDD" id="cd07564">
    <property type="entry name" value="nitrilases_CHs"/>
    <property type="match status" value="1"/>
</dbReference>
<accession>A0A0F9XHP3</accession>
<dbReference type="Gene3D" id="3.60.110.10">
    <property type="entry name" value="Carbon-nitrogen hydrolase"/>
    <property type="match status" value="1"/>
</dbReference>
<gene>
    <name evidence="3" type="ORF">LCGC14_0218210</name>
</gene>
<dbReference type="PANTHER" id="PTHR46044">
    <property type="entry name" value="NITRILASE"/>
    <property type="match status" value="1"/>
</dbReference>
<dbReference type="Pfam" id="PF00795">
    <property type="entry name" value="CN_hydrolase"/>
    <property type="match status" value="1"/>
</dbReference>
<dbReference type="GO" id="GO:0000257">
    <property type="term" value="F:nitrilase activity"/>
    <property type="evidence" value="ECO:0007669"/>
    <property type="project" value="UniProtKB-ARBA"/>
</dbReference>
<dbReference type="PANTHER" id="PTHR46044:SF1">
    <property type="entry name" value="CN HYDROLASE DOMAIN-CONTAINING PROTEIN"/>
    <property type="match status" value="1"/>
</dbReference>
<dbReference type="InterPro" id="IPR036526">
    <property type="entry name" value="C-N_Hydrolase_sf"/>
</dbReference>
<comment type="caution">
    <text evidence="3">The sequence shown here is derived from an EMBL/GenBank/DDBJ whole genome shotgun (WGS) entry which is preliminary data.</text>
</comment>
<sequence>MTQIIDTPAQNNLKIGMAQISPVWLNKEKTIDKIKDYIIKAGEDDCELVVFGEALLPGYPFWVSMTDGAKFNSKVQKEIHAHYVKNSIQIEVGELDEICALAKEYNIAIYLGVMERAKNRGGHSLYCSLVYINNVGEIKSVHRKLQPTYEERLTWAPGDGNGLRVHDLKNFTVGGLNCWENWMPLPRTALYGLGEDLHIAVWPGSEHNTIDITKFIAKESRSFVVSVCSLMNKADFPKDTPHVNEILKNAPETLANGGSCIAGPDGEWIVAPVIEKEGLITATIDFNRVLEERQNFDSVGHYSRPDVTKLTVNRERQSILDIED</sequence>
<dbReference type="InterPro" id="IPR003010">
    <property type="entry name" value="C-N_Hydrolase"/>
</dbReference>
<reference evidence="3" key="1">
    <citation type="journal article" date="2015" name="Nature">
        <title>Complex archaea that bridge the gap between prokaryotes and eukaryotes.</title>
        <authorList>
            <person name="Spang A."/>
            <person name="Saw J.H."/>
            <person name="Jorgensen S.L."/>
            <person name="Zaremba-Niedzwiedzka K."/>
            <person name="Martijn J."/>
            <person name="Lind A.E."/>
            <person name="van Eijk R."/>
            <person name="Schleper C."/>
            <person name="Guy L."/>
            <person name="Ettema T.J."/>
        </authorList>
    </citation>
    <scope>NUCLEOTIDE SEQUENCE</scope>
</reference>
<organism evidence="3">
    <name type="scientific">marine sediment metagenome</name>
    <dbReference type="NCBI Taxonomy" id="412755"/>
    <lineage>
        <taxon>unclassified sequences</taxon>
        <taxon>metagenomes</taxon>
        <taxon>ecological metagenomes</taxon>
    </lineage>
</organism>
<evidence type="ECO:0000256" key="1">
    <source>
        <dbReference type="ARBA" id="ARBA00008129"/>
    </source>
</evidence>
<comment type="similarity">
    <text evidence="1">Belongs to the carbon-nitrogen hydrolase superfamily. Nitrilase family.</text>
</comment>